<evidence type="ECO:0000259" key="5">
    <source>
        <dbReference type="Pfam" id="PF11797"/>
    </source>
</evidence>
<feature type="signal peptide" evidence="3">
    <location>
        <begin position="1"/>
        <end position="24"/>
    </location>
</feature>
<dbReference type="InterPro" id="IPR021759">
    <property type="entry name" value="WxLIP_HBD"/>
</dbReference>
<evidence type="ECO:0000313" key="7">
    <source>
        <dbReference type="Proteomes" id="UP001290462"/>
    </source>
</evidence>
<dbReference type="RefSeq" id="WP_322809109.1">
    <property type="nucleotide sequence ID" value="NZ_JAVBVO010000003.1"/>
</dbReference>
<accession>A0AAW9K6A2</accession>
<dbReference type="EMBL" id="JAVBVO010000003">
    <property type="protein sequence ID" value="MDZ5759222.1"/>
    <property type="molecule type" value="Genomic_DNA"/>
</dbReference>
<protein>
    <submittedName>
        <fullName evidence="6">DUF916 and DUF3324 domain-containing protein</fullName>
    </submittedName>
</protein>
<feature type="chain" id="PRO_5043454742" evidence="3">
    <location>
        <begin position="25"/>
        <end position="382"/>
    </location>
</feature>
<dbReference type="Proteomes" id="UP001290462">
    <property type="component" value="Unassembled WGS sequence"/>
</dbReference>
<evidence type="ECO:0000256" key="1">
    <source>
        <dbReference type="SAM" id="MobiDB-lite"/>
    </source>
</evidence>
<gene>
    <name evidence="6" type="ORF">RAK27_11175</name>
</gene>
<proteinExistence type="predicted"/>
<dbReference type="Pfam" id="PF06030">
    <property type="entry name" value="WxLIP_PGBD"/>
    <property type="match status" value="1"/>
</dbReference>
<organism evidence="6 7">
    <name type="scientific">Carnobacterium maltaromaticum</name>
    <name type="common">Carnobacterium piscicola</name>
    <dbReference type="NCBI Taxonomy" id="2751"/>
    <lineage>
        <taxon>Bacteria</taxon>
        <taxon>Bacillati</taxon>
        <taxon>Bacillota</taxon>
        <taxon>Bacilli</taxon>
        <taxon>Lactobacillales</taxon>
        <taxon>Carnobacteriaceae</taxon>
        <taxon>Carnobacterium</taxon>
    </lineage>
</organism>
<dbReference type="Pfam" id="PF11797">
    <property type="entry name" value="WxLIP_HBD"/>
    <property type="match status" value="1"/>
</dbReference>
<reference evidence="6" key="1">
    <citation type="submission" date="2023-08" db="EMBL/GenBank/DDBJ databases">
        <title>Genomic characterization of piscicolin 126 produced by Carnobacterium maltaromaticum CM22 strain isolated from salmon (Salmo salar).</title>
        <authorList>
            <person name="Gonzalez-Gragera E."/>
            <person name="Garcia-Lopez J.D."/>
            <person name="Teso-Perez C."/>
            <person name="Gimenez-Hernandez I."/>
            <person name="Peralta-Sanchez J.M."/>
            <person name="Valdivia E."/>
            <person name="Montalban-Lopez M."/>
            <person name="Martin-Platero A.M."/>
            <person name="Banos A."/>
            <person name="Martinez-Bueno M."/>
        </authorList>
    </citation>
    <scope>NUCLEOTIDE SEQUENCE</scope>
    <source>
        <strain evidence="6">CM22</strain>
    </source>
</reference>
<dbReference type="InterPro" id="IPR010317">
    <property type="entry name" value="WxLIP_PGBD"/>
</dbReference>
<feature type="domain" description="WxL Interacting Protein host binding" evidence="5">
    <location>
        <begin position="162"/>
        <end position="298"/>
    </location>
</feature>
<comment type="caution">
    <text evidence="6">The sequence shown here is derived from an EMBL/GenBank/DDBJ whole genome shotgun (WGS) entry which is preliminary data.</text>
</comment>
<evidence type="ECO:0000256" key="3">
    <source>
        <dbReference type="SAM" id="SignalP"/>
    </source>
</evidence>
<keyword evidence="2" id="KW-0812">Transmembrane</keyword>
<feature type="domain" description="WxL Interacting Protein peptidoglycan binding" evidence="4">
    <location>
        <begin position="31"/>
        <end position="149"/>
    </location>
</feature>
<feature type="compositionally biased region" description="Basic residues" evidence="1">
    <location>
        <begin position="346"/>
        <end position="357"/>
    </location>
</feature>
<keyword evidence="3" id="KW-0732">Signal</keyword>
<feature type="region of interest" description="Disordered" evidence="1">
    <location>
        <begin position="341"/>
        <end position="382"/>
    </location>
</feature>
<name>A0AAW9K6A2_CARML</name>
<evidence type="ECO:0000313" key="6">
    <source>
        <dbReference type="EMBL" id="MDZ5759222.1"/>
    </source>
</evidence>
<keyword evidence="2" id="KW-0472">Membrane</keyword>
<evidence type="ECO:0000256" key="2">
    <source>
        <dbReference type="SAM" id="Phobius"/>
    </source>
</evidence>
<evidence type="ECO:0000259" key="4">
    <source>
        <dbReference type="Pfam" id="PF06030"/>
    </source>
</evidence>
<feature type="transmembrane region" description="Helical" evidence="2">
    <location>
        <begin position="310"/>
        <end position="332"/>
    </location>
</feature>
<keyword evidence="2" id="KW-1133">Transmembrane helix</keyword>
<sequence length="382" mass="43408">MKKLLSMITVCLLGIYLFPTIGQAEDKAMAYSVKANIPENQINKTLTYFDLKMEPNQKQEITLTVTNSSDQEETIIISPNVAVTNQNGVIDYSQSGGKLDSSLKNPLTSIISNTQEVKLAPKESKEVPFILQMPEKPFDGTILGGFYIAKKENEKDLKEADKNVQIRNQFSYVIGLQIRENINEIEPDMVLNKVQPALLNYRTAITANLQNTKATMMKDLEVVAKVTKKGETKILHEATKKSMSMAPNSNFDFPINWDNEVLKPGTYMLNLVAKSGDKEWKFDKEFTISDKESKKLNKDAVELVKEEPNWWLIIGLVAAGMIVLFALLAFFINKNARKKEAEKQARLRRQRKRKKMQEKKTAVTIQEKRKKGTSPRKKQSDK</sequence>
<dbReference type="AlphaFoldDB" id="A0AAW9K6A2"/>
<feature type="compositionally biased region" description="Basic residues" evidence="1">
    <location>
        <begin position="368"/>
        <end position="382"/>
    </location>
</feature>